<dbReference type="Gramene" id="Jr02_17140_p1">
    <property type="protein sequence ID" value="cds.Jr02_17140_p1"/>
    <property type="gene ID" value="Jr02_17140"/>
</dbReference>
<evidence type="ECO:0000256" key="5">
    <source>
        <dbReference type="SAM" id="MobiDB-lite"/>
    </source>
</evidence>
<feature type="region of interest" description="Disordered" evidence="5">
    <location>
        <begin position="600"/>
        <end position="630"/>
    </location>
</feature>
<evidence type="ECO:0000256" key="4">
    <source>
        <dbReference type="PROSITE-ProRule" id="PRU00452"/>
    </source>
</evidence>
<dbReference type="Pfam" id="PF02891">
    <property type="entry name" value="zf-MIZ"/>
    <property type="match status" value="1"/>
</dbReference>
<dbReference type="GO" id="GO:0019789">
    <property type="term" value="F:SUMO transferase activity"/>
    <property type="evidence" value="ECO:0007669"/>
    <property type="project" value="UniProtKB-ARBA"/>
</dbReference>
<reference evidence="7" key="2">
    <citation type="submission" date="2020-03" db="EMBL/GenBank/DDBJ databases">
        <title>Walnut 2.0.</title>
        <authorList>
            <person name="Marrano A."/>
            <person name="Britton M."/>
            <person name="Zimin A.V."/>
            <person name="Zaini P.A."/>
            <person name="Workman R."/>
            <person name="Puiu D."/>
            <person name="Bianco L."/>
            <person name="Allen B.J."/>
            <person name="Troggio M."/>
            <person name="Leslie C.A."/>
            <person name="Timp W."/>
            <person name="Dendekar A."/>
            <person name="Salzberg S.L."/>
            <person name="Neale D.B."/>
        </authorList>
    </citation>
    <scope>NUCLEOTIDE SEQUENCE</scope>
    <source>
        <tissue evidence="7">Leaves</tissue>
    </source>
</reference>
<name>A0A833Y610_JUGRE</name>
<reference evidence="7" key="1">
    <citation type="submission" date="2015-10" db="EMBL/GenBank/DDBJ databases">
        <authorList>
            <person name="Martinez-Garcia P.J."/>
            <person name="Crepeau M.W."/>
            <person name="Puiu D."/>
            <person name="Gonzalez-Ibeas D."/>
            <person name="Whalen J."/>
            <person name="Stevens K."/>
            <person name="Paul R."/>
            <person name="Butterfield T."/>
            <person name="Britton M."/>
            <person name="Reagan R."/>
            <person name="Chakraborty S."/>
            <person name="Walawage S.L."/>
            <person name="Vasquez-Gross H.A."/>
            <person name="Cardeno C."/>
            <person name="Famula R."/>
            <person name="Pratt K."/>
            <person name="Kuruganti S."/>
            <person name="Aradhya M.K."/>
            <person name="Leslie C.A."/>
            <person name="Dandekar A.M."/>
            <person name="Salzberg S.L."/>
            <person name="Wegrzyn J.L."/>
            <person name="Langley C.H."/>
            <person name="Neale D.B."/>
        </authorList>
    </citation>
    <scope>NUCLEOTIDE SEQUENCE</scope>
    <source>
        <tissue evidence="7">Leaves</tissue>
    </source>
</reference>
<dbReference type="PANTHER" id="PTHR10782:SF4">
    <property type="entry name" value="TONALLI, ISOFORM E"/>
    <property type="match status" value="1"/>
</dbReference>
<feature type="compositionally biased region" description="Polar residues" evidence="5">
    <location>
        <begin position="601"/>
        <end position="630"/>
    </location>
</feature>
<evidence type="ECO:0000259" key="6">
    <source>
        <dbReference type="PROSITE" id="PS51044"/>
    </source>
</evidence>
<dbReference type="PANTHER" id="PTHR10782">
    <property type="entry name" value="ZINC FINGER MIZ DOMAIN-CONTAINING PROTEIN"/>
    <property type="match status" value="1"/>
</dbReference>
<dbReference type="Proteomes" id="UP000619265">
    <property type="component" value="Unassembled WGS sequence"/>
</dbReference>
<feature type="domain" description="SP-RING-type" evidence="6">
    <location>
        <begin position="305"/>
        <end position="386"/>
    </location>
</feature>
<feature type="region of interest" description="Disordered" evidence="5">
    <location>
        <begin position="1"/>
        <end position="31"/>
    </location>
</feature>
<dbReference type="InterPro" id="IPR013083">
    <property type="entry name" value="Znf_RING/FYVE/PHD"/>
</dbReference>
<dbReference type="AlphaFoldDB" id="A0A833Y610"/>
<organism evidence="7 8">
    <name type="scientific">Juglans regia</name>
    <name type="common">English walnut</name>
    <dbReference type="NCBI Taxonomy" id="51240"/>
    <lineage>
        <taxon>Eukaryota</taxon>
        <taxon>Viridiplantae</taxon>
        <taxon>Streptophyta</taxon>
        <taxon>Embryophyta</taxon>
        <taxon>Tracheophyta</taxon>
        <taxon>Spermatophyta</taxon>
        <taxon>Magnoliopsida</taxon>
        <taxon>eudicotyledons</taxon>
        <taxon>Gunneridae</taxon>
        <taxon>Pentapetalae</taxon>
        <taxon>rosids</taxon>
        <taxon>fabids</taxon>
        <taxon>Fagales</taxon>
        <taxon>Juglandaceae</taxon>
        <taxon>Juglans</taxon>
    </lineage>
</organism>
<dbReference type="EMBL" id="LIHL02000002">
    <property type="protein sequence ID" value="KAF5478186.1"/>
    <property type="molecule type" value="Genomic_DNA"/>
</dbReference>
<protein>
    <recommendedName>
        <fullName evidence="6">SP-RING-type domain-containing protein</fullName>
    </recommendedName>
</protein>
<evidence type="ECO:0000313" key="8">
    <source>
        <dbReference type="Proteomes" id="UP000619265"/>
    </source>
</evidence>
<evidence type="ECO:0000313" key="7">
    <source>
        <dbReference type="EMBL" id="KAF5478186.1"/>
    </source>
</evidence>
<comment type="caution">
    <text evidence="7">The sequence shown here is derived from an EMBL/GenBank/DDBJ whole genome shotgun (WGS) entry which is preliminary data.</text>
</comment>
<dbReference type="PROSITE" id="PS51044">
    <property type="entry name" value="ZF_SP_RING"/>
    <property type="match status" value="1"/>
</dbReference>
<keyword evidence="3" id="KW-0862">Zinc</keyword>
<dbReference type="Gramene" id="Jr02_17130_p1">
    <property type="protein sequence ID" value="cds.Jr02_17130_p1"/>
    <property type="gene ID" value="Jr02_17130"/>
</dbReference>
<dbReference type="CDD" id="cd16650">
    <property type="entry name" value="SP-RING_PIAS-like"/>
    <property type="match status" value="1"/>
</dbReference>
<feature type="region of interest" description="Disordered" evidence="5">
    <location>
        <begin position="809"/>
        <end position="833"/>
    </location>
</feature>
<keyword evidence="1" id="KW-0479">Metal-binding</keyword>
<dbReference type="EMBL" id="LIHL02000002">
    <property type="protein sequence ID" value="KAF5478185.1"/>
    <property type="molecule type" value="Genomic_DNA"/>
</dbReference>
<accession>A0A833Y610</accession>
<dbReference type="GO" id="GO:0008270">
    <property type="term" value="F:zinc ion binding"/>
    <property type="evidence" value="ECO:0007669"/>
    <property type="project" value="UniProtKB-KW"/>
</dbReference>
<sequence>MAGTTLRPSLAPGGLAGTNIGPGRPPSPSSVNSYRVSAVVERLTGHALLGNRSDTIEFFKLCLSLARGIDYAVANNEVPNKAQDLPLLLKQVCQRKKDNFLQAAIMVLMLSVKNACKIGWFSEKESEELIILANEIGSSFCILGNINAGPSNSPSTIKQIMERFYPRMRMGQILASLEVKPGYGAYVIDFQILKTTVHSPEEKIRLFVAQTDSIETSACIICPPQVSFLLNGKGVDRRTTVLMDSGPQLPTNVTTMLKYGTNLLQAVGQFNGHYIIAVAFVSVMSSPDTPVPPDYVQPAVASVDPDSDIIEGPSRISLRCPISYTRIRTPVKGHSCKHLQCFDFDNFLDINSRRPSWRCPHCNQYVCNVEIRIDQNMVKVLREVGENVDEVIISADGSWKAIVESDDHVDQSLVKANCEKERTEWQEFSSVSNSLPNVLELTEDNNEMEAANYGEIEDRKPLQANLPVASHLVLLPESNRTNDVNQIVAGLEDEVWSGIYSGSMSMNSSSRSNAQRVGGISESILINLMQPPVLTGAVSPALNQEANFTTSIMRSQCSPNNFQLQQSQYANSVVNNEYRLPSIASHVSRTPTAIQALPVQPQAQNPQQRPSCVNSLTPNGSSISSQNWGHQDRSFISTSSQLQSAYKASSGQFSSFQNPHLQQALNPRMPPPVGQYSSTIWPSSQLAQTTPILQRGAQVGIRQAAVTNSHQQARWLPHQGALQMGRQAPSVPALNQTPRAGNSMPMTAYGRREEIADQRGNIRGMPHPMPHSLPDTTMDENWRPRRRMRGSLTGASYDAHSQYIIQPTQSAQTVRPPENPIPSASNPARPPGFSIAIRNASSPQIPNVLIQR</sequence>
<evidence type="ECO:0000256" key="1">
    <source>
        <dbReference type="ARBA" id="ARBA00022723"/>
    </source>
</evidence>
<proteinExistence type="predicted"/>
<dbReference type="InterPro" id="IPR004181">
    <property type="entry name" value="Znf_MIZ"/>
</dbReference>
<dbReference type="Gene3D" id="3.30.40.10">
    <property type="entry name" value="Zinc/RING finger domain, C3HC4 (zinc finger)"/>
    <property type="match status" value="1"/>
</dbReference>
<evidence type="ECO:0000256" key="3">
    <source>
        <dbReference type="ARBA" id="ARBA00022833"/>
    </source>
</evidence>
<keyword evidence="2 4" id="KW-0863">Zinc-finger</keyword>
<gene>
    <name evidence="7" type="ORF">F2P56_004768</name>
</gene>
<evidence type="ECO:0000256" key="2">
    <source>
        <dbReference type="ARBA" id="ARBA00022771"/>
    </source>
</evidence>
<dbReference type="GO" id="GO:0016925">
    <property type="term" value="P:protein sumoylation"/>
    <property type="evidence" value="ECO:0007669"/>
    <property type="project" value="UniProtKB-ARBA"/>
</dbReference>